<keyword evidence="2" id="KW-0813">Transport</keyword>
<comment type="subcellular location">
    <subcellularLocation>
        <location evidence="1">Cell inner membrane</location>
        <topology evidence="1">Multi-pass membrane protein</topology>
    </subcellularLocation>
</comment>
<keyword evidence="3" id="KW-1003">Cell membrane</keyword>
<feature type="transmembrane region" description="Helical" evidence="9">
    <location>
        <begin position="117"/>
        <end position="138"/>
    </location>
</feature>
<keyword evidence="6 9" id="KW-1133">Transmembrane helix</keyword>
<proteinExistence type="inferred from homology"/>
<keyword evidence="5 9" id="KW-0812">Transmembrane</keyword>
<name>A0ABY7SX60_9RHOB</name>
<feature type="transmembrane region" description="Helical" evidence="9">
    <location>
        <begin position="52"/>
        <end position="71"/>
    </location>
</feature>
<evidence type="ECO:0000256" key="5">
    <source>
        <dbReference type="ARBA" id="ARBA00022692"/>
    </source>
</evidence>
<dbReference type="EMBL" id="CP067134">
    <property type="protein sequence ID" value="WCR11612.1"/>
    <property type="molecule type" value="Genomic_DNA"/>
</dbReference>
<dbReference type="PANTHER" id="PTHR30574:SF1">
    <property type="entry name" value="SULPHUR TRANSPORT DOMAIN-CONTAINING PROTEIN"/>
    <property type="match status" value="1"/>
</dbReference>
<evidence type="ECO:0000256" key="4">
    <source>
        <dbReference type="ARBA" id="ARBA00022519"/>
    </source>
</evidence>
<gene>
    <name evidence="10" type="ORF">JHW45_04285</name>
</gene>
<dbReference type="Pfam" id="PF04143">
    <property type="entry name" value="Sulf_transp"/>
    <property type="match status" value="1"/>
</dbReference>
<evidence type="ECO:0000256" key="9">
    <source>
        <dbReference type="SAM" id="Phobius"/>
    </source>
</evidence>
<keyword evidence="11" id="KW-1185">Reference proteome</keyword>
<dbReference type="PANTHER" id="PTHR30574">
    <property type="entry name" value="INNER MEMBRANE PROTEIN YEDE"/>
    <property type="match status" value="1"/>
</dbReference>
<accession>A0ABY7SX60</accession>
<evidence type="ECO:0000256" key="2">
    <source>
        <dbReference type="ARBA" id="ARBA00022448"/>
    </source>
</evidence>
<keyword evidence="7 9" id="KW-0472">Membrane</keyword>
<dbReference type="Proteomes" id="UP001218412">
    <property type="component" value="Chromosome"/>
</dbReference>
<comment type="similarity">
    <text evidence="8">Belongs to the TsuA/YedE (TC 9.B.102) family.</text>
</comment>
<evidence type="ECO:0000256" key="8">
    <source>
        <dbReference type="ARBA" id="ARBA00035655"/>
    </source>
</evidence>
<sequence>MNPDWIAGLIGGLMIGTAAALFLLGNGRIMGASGLLGGLIDGSGRTNLAERAAFIIALIALPGLLVAAGVGQRSQPVAGTAVLVLGGLLVGFGTRLGNGCTSGHGVCGISRLSRRGIVATLVYLLAGGVGVIIARALGWTI</sequence>
<organism evidence="10 11">
    <name type="scientific">Paracoccus stylophorae</name>
    <dbReference type="NCBI Taxonomy" id="659350"/>
    <lineage>
        <taxon>Bacteria</taxon>
        <taxon>Pseudomonadati</taxon>
        <taxon>Pseudomonadota</taxon>
        <taxon>Alphaproteobacteria</taxon>
        <taxon>Rhodobacterales</taxon>
        <taxon>Paracoccaceae</taxon>
        <taxon>Paracoccus</taxon>
    </lineage>
</organism>
<evidence type="ECO:0000313" key="10">
    <source>
        <dbReference type="EMBL" id="WCR11612.1"/>
    </source>
</evidence>
<evidence type="ECO:0000256" key="1">
    <source>
        <dbReference type="ARBA" id="ARBA00004429"/>
    </source>
</evidence>
<reference evidence="10 11" key="1">
    <citation type="submission" date="2021-01" db="EMBL/GenBank/DDBJ databases">
        <title>Biogeographic distribution of Paracoccus.</title>
        <authorList>
            <person name="Hollensteiner J."/>
            <person name="Leineberger J."/>
            <person name="Brinkhoff T."/>
            <person name="Daniel R."/>
        </authorList>
    </citation>
    <scope>NUCLEOTIDE SEQUENCE [LARGE SCALE GENOMIC DNA]</scope>
    <source>
        <strain evidence="10 11">LMG25392</strain>
    </source>
</reference>
<feature type="transmembrane region" description="Helical" evidence="9">
    <location>
        <begin position="77"/>
        <end position="96"/>
    </location>
</feature>
<dbReference type="InterPro" id="IPR007272">
    <property type="entry name" value="Sulf_transp_TsuA/YedE"/>
</dbReference>
<protein>
    <submittedName>
        <fullName evidence="10">YeeE/YedE family protein</fullName>
    </submittedName>
</protein>
<evidence type="ECO:0000256" key="3">
    <source>
        <dbReference type="ARBA" id="ARBA00022475"/>
    </source>
</evidence>
<dbReference type="RefSeq" id="WP_272859723.1">
    <property type="nucleotide sequence ID" value="NZ_CP067134.1"/>
</dbReference>
<evidence type="ECO:0000256" key="6">
    <source>
        <dbReference type="ARBA" id="ARBA00022989"/>
    </source>
</evidence>
<evidence type="ECO:0000313" key="11">
    <source>
        <dbReference type="Proteomes" id="UP001218412"/>
    </source>
</evidence>
<evidence type="ECO:0000256" key="7">
    <source>
        <dbReference type="ARBA" id="ARBA00023136"/>
    </source>
</evidence>
<feature type="transmembrane region" description="Helical" evidence="9">
    <location>
        <begin position="6"/>
        <end position="24"/>
    </location>
</feature>
<keyword evidence="4" id="KW-0997">Cell inner membrane</keyword>